<gene>
    <name evidence="1" type="ORF">C496_15947</name>
</gene>
<dbReference type="Proteomes" id="UP000011599">
    <property type="component" value="Unassembled WGS sequence"/>
</dbReference>
<dbReference type="PATRIC" id="fig|1114856.3.peg.3299"/>
<evidence type="ECO:0000313" key="2">
    <source>
        <dbReference type="Proteomes" id="UP000011599"/>
    </source>
</evidence>
<name>L9VP20_9EURY</name>
<dbReference type="STRING" id="1114856.GCA_000383975_04299"/>
<accession>L9VP20</accession>
<keyword evidence="2" id="KW-1185">Reference proteome</keyword>
<dbReference type="OrthoDB" id="6837at2157"/>
<evidence type="ECO:0000313" key="1">
    <source>
        <dbReference type="EMBL" id="ELY38899.1"/>
    </source>
</evidence>
<protein>
    <submittedName>
        <fullName evidence="1">Thiamine pyrophosphate central domain-containing protein</fullName>
    </submittedName>
</protein>
<dbReference type="InterPro" id="IPR029035">
    <property type="entry name" value="DHS-like_NAD/FAD-binding_dom"/>
</dbReference>
<dbReference type="EMBL" id="AOHW01000040">
    <property type="protein sequence ID" value="ELY38899.1"/>
    <property type="molecule type" value="Genomic_DNA"/>
</dbReference>
<dbReference type="Gene3D" id="3.40.50.1220">
    <property type="entry name" value="TPP-binding domain"/>
    <property type="match status" value="1"/>
</dbReference>
<dbReference type="eggNOG" id="arCOG01998">
    <property type="taxonomic scope" value="Archaea"/>
</dbReference>
<dbReference type="SUPFAM" id="SSF52467">
    <property type="entry name" value="DHS-like NAD/FAD-binding domain"/>
    <property type="match status" value="1"/>
</dbReference>
<organism evidence="1 2">
    <name type="scientific">Natronorubrum tibetense GA33</name>
    <dbReference type="NCBI Taxonomy" id="1114856"/>
    <lineage>
        <taxon>Archaea</taxon>
        <taxon>Methanobacteriati</taxon>
        <taxon>Methanobacteriota</taxon>
        <taxon>Stenosarchaea group</taxon>
        <taxon>Halobacteria</taxon>
        <taxon>Halobacteriales</taxon>
        <taxon>Natrialbaceae</taxon>
        <taxon>Natronorubrum</taxon>
    </lineage>
</organism>
<reference evidence="1 2" key="1">
    <citation type="journal article" date="2014" name="PLoS Genet.">
        <title>Phylogenetically driven sequencing of extremely halophilic archaea reveals strategies for static and dynamic osmo-response.</title>
        <authorList>
            <person name="Becker E.A."/>
            <person name="Seitzer P.M."/>
            <person name="Tritt A."/>
            <person name="Larsen D."/>
            <person name="Krusor M."/>
            <person name="Yao A.I."/>
            <person name="Wu D."/>
            <person name="Madern D."/>
            <person name="Eisen J.A."/>
            <person name="Darling A.E."/>
            <person name="Facciotti M.T."/>
        </authorList>
    </citation>
    <scope>NUCLEOTIDE SEQUENCE [LARGE SCALE GENOMIC DNA]</scope>
    <source>
        <strain evidence="1 2">GA33</strain>
    </source>
</reference>
<comment type="caution">
    <text evidence="1">The sequence shown here is derived from an EMBL/GenBank/DDBJ whole genome shotgun (WGS) entry which is preliminary data.</text>
</comment>
<sequence length="75" mass="7997">MLSDADAALAIGTDFDAIAIRAWLVDIPETLVHVILDDDLGTGYEPAVGIVADELVLLEAPTDQGEPQTSDWMSE</sequence>
<dbReference type="AlphaFoldDB" id="L9VP20"/>
<proteinExistence type="predicted"/>